<protein>
    <submittedName>
        <fullName evidence="2">Uncharacterized protein</fullName>
    </submittedName>
</protein>
<feature type="compositionally biased region" description="Low complexity" evidence="1">
    <location>
        <begin position="43"/>
        <end position="60"/>
    </location>
</feature>
<feature type="region of interest" description="Disordered" evidence="1">
    <location>
        <begin position="190"/>
        <end position="235"/>
    </location>
</feature>
<dbReference type="OMA" id="ECHRSAR"/>
<dbReference type="OrthoDB" id="5348546at2759"/>
<keyword evidence="3" id="KW-1185">Reference proteome</keyword>
<comment type="caution">
    <text evidence="2">The sequence shown here is derived from an EMBL/GenBank/DDBJ whole genome shotgun (WGS) entry which is preliminary data.</text>
</comment>
<feature type="compositionally biased region" description="Basic residues" evidence="1">
    <location>
        <begin position="493"/>
        <end position="509"/>
    </location>
</feature>
<gene>
    <name evidence="2" type="ORF">A0H81_09467</name>
</gene>
<dbReference type="STRING" id="5627.A0A1C7M235"/>
<proteinExistence type="predicted"/>
<accession>A0A1C7M235</accession>
<reference evidence="2 3" key="1">
    <citation type="submission" date="2016-03" db="EMBL/GenBank/DDBJ databases">
        <title>Whole genome sequencing of Grifola frondosa 9006-11.</title>
        <authorList>
            <person name="Min B."/>
            <person name="Park H."/>
            <person name="Kim J.-G."/>
            <person name="Cho H."/>
            <person name="Oh Y.-L."/>
            <person name="Kong W.-S."/>
            <person name="Choi I.-G."/>
        </authorList>
    </citation>
    <scope>NUCLEOTIDE SEQUENCE [LARGE SCALE GENOMIC DNA]</scope>
    <source>
        <strain evidence="2 3">9006-11</strain>
    </source>
</reference>
<feature type="region of interest" description="Disordered" evidence="1">
    <location>
        <begin position="373"/>
        <end position="593"/>
    </location>
</feature>
<feature type="compositionally biased region" description="Acidic residues" evidence="1">
    <location>
        <begin position="156"/>
        <end position="174"/>
    </location>
</feature>
<evidence type="ECO:0000313" key="2">
    <source>
        <dbReference type="EMBL" id="OBZ70537.1"/>
    </source>
</evidence>
<sequence length="736" mass="79997">MSPSLSPPYPAFHRPPPLALPLKYRRKSLSAPAFDPDSDDSRFPSALAFSPPASPVASARDPAHHPHIRLPSSPLHPGSESYDVSYRYGYPNDVQSHEHAHPNRKANEYVSTGAHSAYAYAYTPSGRSSFSYSSPSDSEDALLSSSSDFEPHMDIDVDASEYDYDNEYDDGDDAQFDYLSHPRRISFSTSAERDRPFIRTRQKPAPRLTTPPRLSPDLIPGHNAADTRLASPTEDEHLATDLLPCKRSRLFTYAPAVVSGPMFLPIRSPSTPPPAVSPPSPTLSALRIVSLSSCPLSALLNPAPPSPRLTSLDVSISADLGPEVGSQTPAAERQGEVPGVEQELDVDLDVISLANPIDTCDVAETSVACRAQTPPATSCEPSIAEEKDVLSSPLSPTPSSITDFRLDQDPQPSASVADVLSDCDMDTDADEEPLPPRSALRKMTKKGSSTSTAPRPRKRKSDEVQSRYTSPETETPVASTSTGVTQRSAEKGPKRRKAEKRGPVRKKARVVSSEPESEAEPGRDPECHRSARDRRRVSSVDRPRAKSDKARVDSESEGDAIVNVEGSSPAKPSFTTRHHPSVRPDDSPSYSPLPPAEMEGMLIEALATSRASSLAASALHASLMASRPALKAYTGPHGDAPLTKREWVRAIEDALEAGRAAGGVFGKVVNSGNDTADHPLEAQWFYVPERDADQERATLICSMMPRPGKRSETKKSKQYYWRPLPKISRWDPEDEM</sequence>
<evidence type="ECO:0000256" key="1">
    <source>
        <dbReference type="SAM" id="MobiDB-lite"/>
    </source>
</evidence>
<feature type="compositionally biased region" description="Basic and acidic residues" evidence="1">
    <location>
        <begin position="95"/>
        <end position="105"/>
    </location>
</feature>
<feature type="compositionally biased region" description="Low complexity" evidence="1">
    <location>
        <begin position="126"/>
        <end position="148"/>
    </location>
</feature>
<feature type="region of interest" description="Disordered" evidence="1">
    <location>
        <begin position="320"/>
        <end position="340"/>
    </location>
</feature>
<name>A0A1C7M235_GRIFR</name>
<evidence type="ECO:0000313" key="3">
    <source>
        <dbReference type="Proteomes" id="UP000092993"/>
    </source>
</evidence>
<feature type="region of interest" description="Disordered" evidence="1">
    <location>
        <begin position="126"/>
        <end position="174"/>
    </location>
</feature>
<dbReference type="EMBL" id="LUGG01000013">
    <property type="protein sequence ID" value="OBZ70537.1"/>
    <property type="molecule type" value="Genomic_DNA"/>
</dbReference>
<feature type="compositionally biased region" description="Polar residues" evidence="1">
    <location>
        <begin position="466"/>
        <end position="487"/>
    </location>
</feature>
<feature type="region of interest" description="Disordered" evidence="1">
    <location>
        <begin position="30"/>
        <end position="105"/>
    </location>
</feature>
<dbReference type="Proteomes" id="UP000092993">
    <property type="component" value="Unassembled WGS sequence"/>
</dbReference>
<dbReference type="AlphaFoldDB" id="A0A1C7M235"/>
<feature type="compositionally biased region" description="Basic and acidic residues" evidence="1">
    <location>
        <begin position="520"/>
        <end position="554"/>
    </location>
</feature>
<organism evidence="2 3">
    <name type="scientific">Grifola frondosa</name>
    <name type="common">Maitake</name>
    <name type="synonym">Polyporus frondosus</name>
    <dbReference type="NCBI Taxonomy" id="5627"/>
    <lineage>
        <taxon>Eukaryota</taxon>
        <taxon>Fungi</taxon>
        <taxon>Dikarya</taxon>
        <taxon>Basidiomycota</taxon>
        <taxon>Agaricomycotina</taxon>
        <taxon>Agaricomycetes</taxon>
        <taxon>Polyporales</taxon>
        <taxon>Grifolaceae</taxon>
        <taxon>Grifola</taxon>
    </lineage>
</organism>
<feature type="compositionally biased region" description="Acidic residues" evidence="1">
    <location>
        <begin position="421"/>
        <end position="433"/>
    </location>
</feature>
<feature type="compositionally biased region" description="Low complexity" evidence="1">
    <location>
        <begin position="390"/>
        <end position="400"/>
    </location>
</feature>